<feature type="region of interest" description="Disordered" evidence="1">
    <location>
        <begin position="801"/>
        <end position="931"/>
    </location>
</feature>
<feature type="compositionally biased region" description="Polar residues" evidence="1">
    <location>
        <begin position="149"/>
        <end position="162"/>
    </location>
</feature>
<sequence>MMIPPVRVFSCKTISSAAILLRLPTPSLTLTHELVHLGHYPNKFNVFILHTEMTQNAPDNPPSSHSSYVGLSSDTFDYMQEQFGGGRRCATPPVELTPSRLRSKLKATARDVGLVKGASIRRQAYENLTLGDQDPAPVQSGTTDFTHTVADSTSTNETSSLTGHVASSRHASPFPTPHAPAQLQDIFYGSMSQQPAWMDPNSSDAFTMMGTTSFLPGGSQHHLITQDMNRLALPPSFNFPASSSGQTMASRACSLEPHTTGQTPSGFTQDFSGEVAPFILRPVPSSSPQDHAPPLPATNIIPPTPFQTNTSTSTNSIGVATAFHQRFPEEHEPVTHQEGHTVTGRRSAELNTALDVGFAAVERCFLDLSTSTTLPVSQLINLFLKSHGRTVNGTNYWNLYANYFKEHIKTELARIGREAPAGGGTPSATVRTQCYDKFKEAYPDSYQDLLLMHEEALLLGSSTQTIAQRGQGFQKHYRRVIQILDSASAKCGFEAAVVLCGKVVNEDGSLGHSYSTPGAAGFWQTRCRASDDAIIGHLKAHVYNSTSLAAVDEVFHDDTHSDSLTPRSTSNNGRDQSQAPEGRDDGLKWIKLELIKQVAQLGGKCAWDKNFPWKGMASALADANLCIRGYPADRCLLPGEAHNENSKNKGIGALTQKEIAVLVEALKSGTMQVVKVDKVHRASVMASERPVITGIAPPSDWPHAGARRLFVNGDTDYHGPARLKPSNAATKVKKADKVTKAPSPPDDDDDDSSDDDHPVVPPVQITAPPPIPPPFKVVARPPSRQFKIVPKPEPTAAHDEVIELTSAGENVATEPDSEYEEARGKKRKLKSRNTSHASKKPASSNEKADVSKVGRKVAHSKQPKAPALPTSTTSPMKGGPLSPLTVGSSSVAASPEPEAGAAAVASLQDGPSNAHTKVKPRPITKESKGTMKRALRMAYSHSDGSEVDKGKKMDVAVKSVVPPALDNVAVETVQEDLPSEARTTNPIEEDLHHIVHDPRDPPDTTHQARDELPVHHNPPEGIQQGSNEAVQRDPHEGDPIHHPREPQREVVPLRNPHEPRHNVLHDPRDIPHHTPRDILHDPRQPLCSHSREPWYMHEAVRRREVHHLREDSPIIEHDALRPHDAFYHRDHRNPRYPSLQPHDRYGSNEPHANSDFTTRDSSPALEVYRDDHYAHAQYLVLNMLTKVDTLDVMISMSAGHLVEELTVKADTLQEELVTWIPDGWIVVMLHLWTMLIMKLCRDHLVEIQLTLHALLHLN</sequence>
<feature type="compositionally biased region" description="Polar residues" evidence="1">
    <location>
        <begin position="562"/>
        <end position="579"/>
    </location>
</feature>
<feature type="region of interest" description="Disordered" evidence="1">
    <location>
        <begin position="1137"/>
        <end position="1159"/>
    </location>
</feature>
<feature type="compositionally biased region" description="Basic residues" evidence="1">
    <location>
        <begin position="853"/>
        <end position="862"/>
    </location>
</feature>
<dbReference type="GeneID" id="64593925"/>
<evidence type="ECO:0000313" key="2">
    <source>
        <dbReference type="EMBL" id="KAG1793452.1"/>
    </source>
</evidence>
<proteinExistence type="predicted"/>
<feature type="compositionally biased region" description="Basic and acidic residues" evidence="1">
    <location>
        <begin position="1055"/>
        <end position="1088"/>
    </location>
</feature>
<accession>A0A9P7DGM5</accession>
<evidence type="ECO:0000256" key="1">
    <source>
        <dbReference type="SAM" id="MobiDB-lite"/>
    </source>
</evidence>
<dbReference type="Proteomes" id="UP000719766">
    <property type="component" value="Unassembled WGS sequence"/>
</dbReference>
<comment type="caution">
    <text evidence="2">The sequence shown here is derived from an EMBL/GenBank/DDBJ whole genome shotgun (WGS) entry which is preliminary data.</text>
</comment>
<feature type="compositionally biased region" description="Polar residues" evidence="1">
    <location>
        <begin position="1150"/>
        <end position="1159"/>
    </location>
</feature>
<feature type="compositionally biased region" description="Acidic residues" evidence="1">
    <location>
        <begin position="745"/>
        <end position="754"/>
    </location>
</feature>
<feature type="region of interest" description="Disordered" evidence="1">
    <location>
        <begin position="149"/>
        <end position="180"/>
    </location>
</feature>
<feature type="region of interest" description="Disordered" evidence="1">
    <location>
        <begin position="972"/>
        <end position="1088"/>
    </location>
</feature>
<protein>
    <submittedName>
        <fullName evidence="2">Uncharacterized protein</fullName>
    </submittedName>
</protein>
<dbReference type="OrthoDB" id="2657169at2759"/>
<feature type="compositionally biased region" description="Basic and acidic residues" evidence="1">
    <location>
        <begin position="989"/>
        <end position="1018"/>
    </location>
</feature>
<feature type="region of interest" description="Disordered" evidence="1">
    <location>
        <begin position="559"/>
        <end position="582"/>
    </location>
</feature>
<organism evidence="2 3">
    <name type="scientific">Suillus plorans</name>
    <dbReference type="NCBI Taxonomy" id="116603"/>
    <lineage>
        <taxon>Eukaryota</taxon>
        <taxon>Fungi</taxon>
        <taxon>Dikarya</taxon>
        <taxon>Basidiomycota</taxon>
        <taxon>Agaricomycotina</taxon>
        <taxon>Agaricomycetes</taxon>
        <taxon>Agaricomycetidae</taxon>
        <taxon>Boletales</taxon>
        <taxon>Suillineae</taxon>
        <taxon>Suillaceae</taxon>
        <taxon>Suillus</taxon>
    </lineage>
</organism>
<gene>
    <name evidence="2" type="ORF">HD556DRAFT_1308596</name>
</gene>
<dbReference type="EMBL" id="JABBWE010000030">
    <property type="protein sequence ID" value="KAG1793452.1"/>
    <property type="molecule type" value="Genomic_DNA"/>
</dbReference>
<dbReference type="RefSeq" id="XP_041159877.1">
    <property type="nucleotide sequence ID" value="XM_041300161.1"/>
</dbReference>
<reference evidence="2" key="1">
    <citation type="journal article" date="2020" name="New Phytol.">
        <title>Comparative genomics reveals dynamic genome evolution in host specialist ectomycorrhizal fungi.</title>
        <authorList>
            <person name="Lofgren L.A."/>
            <person name="Nguyen N.H."/>
            <person name="Vilgalys R."/>
            <person name="Ruytinx J."/>
            <person name="Liao H.L."/>
            <person name="Branco S."/>
            <person name="Kuo A."/>
            <person name="LaButti K."/>
            <person name="Lipzen A."/>
            <person name="Andreopoulos W."/>
            <person name="Pangilinan J."/>
            <person name="Riley R."/>
            <person name="Hundley H."/>
            <person name="Na H."/>
            <person name="Barry K."/>
            <person name="Grigoriev I.V."/>
            <person name="Stajich J.E."/>
            <person name="Kennedy P.G."/>
        </authorList>
    </citation>
    <scope>NUCLEOTIDE SEQUENCE</scope>
    <source>
        <strain evidence="2">S12</strain>
    </source>
</reference>
<name>A0A9P7DGM5_9AGAM</name>
<feature type="compositionally biased region" description="Basic residues" evidence="1">
    <location>
        <begin position="824"/>
        <end position="839"/>
    </location>
</feature>
<dbReference type="AlphaFoldDB" id="A0A9P7DGM5"/>
<feature type="compositionally biased region" description="Low complexity" evidence="1">
    <location>
        <begin position="887"/>
        <end position="906"/>
    </location>
</feature>
<evidence type="ECO:0000313" key="3">
    <source>
        <dbReference type="Proteomes" id="UP000719766"/>
    </source>
</evidence>
<feature type="region of interest" description="Disordered" evidence="1">
    <location>
        <begin position="717"/>
        <end position="779"/>
    </location>
</feature>
<feature type="compositionally biased region" description="Basic and acidic residues" evidence="1">
    <location>
        <begin position="1030"/>
        <end position="1048"/>
    </location>
</feature>
<keyword evidence="3" id="KW-1185">Reference proteome</keyword>